<organism evidence="1 2">
    <name type="scientific">Atlantibacter subterraneus</name>
    <dbReference type="NCBI Taxonomy" id="255519"/>
    <lineage>
        <taxon>Bacteria</taxon>
        <taxon>Pseudomonadati</taxon>
        <taxon>Pseudomonadota</taxon>
        <taxon>Gammaproteobacteria</taxon>
        <taxon>Enterobacterales</taxon>
        <taxon>Enterobacteriaceae</taxon>
        <taxon>Atlantibacter</taxon>
    </lineage>
</organism>
<dbReference type="Proteomes" id="UP000275331">
    <property type="component" value="Unassembled WGS sequence"/>
</dbReference>
<proteinExistence type="predicted"/>
<evidence type="ECO:0008006" key="3">
    <source>
        <dbReference type="Google" id="ProtNLM"/>
    </source>
</evidence>
<dbReference type="OrthoDB" id="6626365at2"/>
<dbReference type="EMBL" id="RHXB01000015">
    <property type="protein sequence ID" value="RSE22986.1"/>
    <property type="molecule type" value="Genomic_DNA"/>
</dbReference>
<accession>A0A3R9F036</accession>
<evidence type="ECO:0000313" key="2">
    <source>
        <dbReference type="Proteomes" id="UP000275331"/>
    </source>
</evidence>
<sequence length="129" mass="14976">MKLVDSETGSQLMRRWGVDDWVDPGAEYAVWDECCVFALVQQAGFVDIHMAMDKSRHRECRRAGAEILKLVGHHRLRAVILPDRVRVCNYARRMGFGRRTTETLRTVNGRESAFFIMWREPGEYDGRSD</sequence>
<evidence type="ECO:0000313" key="1">
    <source>
        <dbReference type="EMBL" id="RSE22986.1"/>
    </source>
</evidence>
<name>A0A3R9F036_9ENTR</name>
<dbReference type="RefSeq" id="WP_125294893.1">
    <property type="nucleotide sequence ID" value="NZ_RHWZ01000013.1"/>
</dbReference>
<reference evidence="1 2" key="1">
    <citation type="submission" date="2018-10" db="EMBL/GenBank/DDBJ databases">
        <title>Transmission dynamics of multidrug resistant bacteria on intensive care unit surfaces.</title>
        <authorList>
            <person name="D'Souza A.W."/>
            <person name="Potter R.F."/>
            <person name="Wallace M."/>
            <person name="Shupe A."/>
            <person name="Patel S."/>
            <person name="Sun S."/>
            <person name="Gul D."/>
            <person name="Kwon J.H."/>
            <person name="Andleeb S."/>
            <person name="Burnham C.-A.D."/>
            <person name="Dantas G."/>
        </authorList>
    </citation>
    <scope>NUCLEOTIDE SEQUENCE [LARGE SCALE GENOMIC DNA]</scope>
    <source>
        <strain evidence="1 2">AS_373</strain>
    </source>
</reference>
<dbReference type="AlphaFoldDB" id="A0A3R9F036"/>
<protein>
    <recommendedName>
        <fullName evidence="3">N-acetyltransferase</fullName>
    </recommendedName>
</protein>
<comment type="caution">
    <text evidence="1">The sequence shown here is derived from an EMBL/GenBank/DDBJ whole genome shotgun (WGS) entry which is preliminary data.</text>
</comment>
<gene>
    <name evidence="1" type="ORF">EGT71_19615</name>
</gene>